<dbReference type="GO" id="GO:0006564">
    <property type="term" value="P:L-serine biosynthetic process"/>
    <property type="evidence" value="ECO:0007669"/>
    <property type="project" value="TreeGrafter"/>
</dbReference>
<sequence>MSQKIAFFDFDGTITKDDSFLKFIRFVVGDFRFFIGFLILLPILILYKLKVIPNHKAKEIVLRYFFKGCKEEEFKKVANEYSLNHIKTILRQKAMEKINWHKENGHKVVIVSASIDCWLRSWCEKNSLELLATKIEIKDGKVTGKLKSLNCFGAEKVNRIKESYDLEKFDYIYAYGDSRGDKEMLALANESFYKPFLD</sequence>
<dbReference type="EMBL" id="QEYI01000003">
    <property type="protein sequence ID" value="PWE21720.1"/>
    <property type="molecule type" value="Genomic_DNA"/>
</dbReference>
<protein>
    <submittedName>
        <fullName evidence="2">HAD-IB family hydrolase</fullName>
    </submittedName>
</protein>
<name>A0A2U2C119_9BACT</name>
<dbReference type="RefSeq" id="WP_109158420.1">
    <property type="nucleotide sequence ID" value="NZ_QEYI01000003.1"/>
</dbReference>
<dbReference type="Proteomes" id="UP000245014">
    <property type="component" value="Unassembled WGS sequence"/>
</dbReference>
<evidence type="ECO:0000313" key="2">
    <source>
        <dbReference type="EMBL" id="PWE21720.1"/>
    </source>
</evidence>
<dbReference type="PANTHER" id="PTHR43344:SF14">
    <property type="entry name" value="HAD-IB FAMILY HYDROLASE"/>
    <property type="match status" value="1"/>
</dbReference>
<dbReference type="NCBIfam" id="TIGR01488">
    <property type="entry name" value="HAD-SF-IB"/>
    <property type="match status" value="1"/>
</dbReference>
<keyword evidence="1" id="KW-0812">Transmembrane</keyword>
<dbReference type="SUPFAM" id="SSF56784">
    <property type="entry name" value="HAD-like"/>
    <property type="match status" value="1"/>
</dbReference>
<proteinExistence type="predicted"/>
<dbReference type="GO" id="GO:0036424">
    <property type="term" value="F:L-phosphoserine phosphatase activity"/>
    <property type="evidence" value="ECO:0007669"/>
    <property type="project" value="TreeGrafter"/>
</dbReference>
<evidence type="ECO:0000256" key="1">
    <source>
        <dbReference type="SAM" id="Phobius"/>
    </source>
</evidence>
<comment type="caution">
    <text evidence="2">The sequence shown here is derived from an EMBL/GenBank/DDBJ whole genome shotgun (WGS) entry which is preliminary data.</text>
</comment>
<dbReference type="AlphaFoldDB" id="A0A2U2C119"/>
<dbReference type="PANTHER" id="PTHR43344">
    <property type="entry name" value="PHOSPHOSERINE PHOSPHATASE"/>
    <property type="match status" value="1"/>
</dbReference>
<dbReference type="InterPro" id="IPR036412">
    <property type="entry name" value="HAD-like_sf"/>
</dbReference>
<organism evidence="2 3">
    <name type="scientific">Aliarcobacter skirrowii</name>
    <dbReference type="NCBI Taxonomy" id="28200"/>
    <lineage>
        <taxon>Bacteria</taxon>
        <taxon>Pseudomonadati</taxon>
        <taxon>Campylobacterota</taxon>
        <taxon>Epsilonproteobacteria</taxon>
        <taxon>Campylobacterales</taxon>
        <taxon>Arcobacteraceae</taxon>
        <taxon>Aliarcobacter</taxon>
    </lineage>
</organism>
<dbReference type="Gene3D" id="3.40.50.1000">
    <property type="entry name" value="HAD superfamily/HAD-like"/>
    <property type="match status" value="1"/>
</dbReference>
<dbReference type="InterPro" id="IPR006385">
    <property type="entry name" value="HAD_hydro_SerB1"/>
</dbReference>
<dbReference type="InterPro" id="IPR023214">
    <property type="entry name" value="HAD_sf"/>
</dbReference>
<reference evidence="2 3" key="1">
    <citation type="submission" date="2018-05" db="EMBL/GenBank/DDBJ databases">
        <title>Antimicrobial susceptibility testing and genomic analysis of Arcobacter skirrowii strains and one Arcobacter butzleri isolated from German poultry farms.</title>
        <authorList>
            <person name="Haenel I."/>
            <person name="Hotzel H."/>
            <person name="Tomaso H."/>
            <person name="Busch A."/>
        </authorList>
    </citation>
    <scope>NUCLEOTIDE SEQUENCE [LARGE SCALE GENOMIC DNA]</scope>
    <source>
        <strain evidence="3">v</strain>
    </source>
</reference>
<dbReference type="NCBIfam" id="TIGR01490">
    <property type="entry name" value="HAD-SF-IB-hyp1"/>
    <property type="match status" value="1"/>
</dbReference>
<keyword evidence="1" id="KW-1133">Transmembrane helix</keyword>
<dbReference type="InterPro" id="IPR050582">
    <property type="entry name" value="HAD-like_SerB"/>
</dbReference>
<evidence type="ECO:0000313" key="3">
    <source>
        <dbReference type="Proteomes" id="UP000245014"/>
    </source>
</evidence>
<gene>
    <name evidence="2" type="ORF">DF188_05770</name>
</gene>
<dbReference type="GO" id="GO:0005737">
    <property type="term" value="C:cytoplasm"/>
    <property type="evidence" value="ECO:0007669"/>
    <property type="project" value="TreeGrafter"/>
</dbReference>
<keyword evidence="1" id="KW-0472">Membrane</keyword>
<feature type="transmembrane region" description="Helical" evidence="1">
    <location>
        <begin position="31"/>
        <end position="49"/>
    </location>
</feature>
<keyword evidence="2" id="KW-0378">Hydrolase</keyword>
<dbReference type="GO" id="GO:0000287">
    <property type="term" value="F:magnesium ion binding"/>
    <property type="evidence" value="ECO:0007669"/>
    <property type="project" value="TreeGrafter"/>
</dbReference>
<dbReference type="Pfam" id="PF12710">
    <property type="entry name" value="HAD"/>
    <property type="match status" value="1"/>
</dbReference>
<accession>A0A2U2C119</accession>
<dbReference type="Gene3D" id="1.20.1440.100">
    <property type="entry name" value="SG protein - dephosphorylation function"/>
    <property type="match status" value="1"/>
</dbReference>